<dbReference type="Pfam" id="PF04073">
    <property type="entry name" value="tRNA_edit"/>
    <property type="match status" value="1"/>
</dbReference>
<evidence type="ECO:0000259" key="1">
    <source>
        <dbReference type="Pfam" id="PF04073"/>
    </source>
</evidence>
<dbReference type="HOGENOM" id="CLU_094875_2_1_6"/>
<name>Q2SNW5_HAHCH</name>
<dbReference type="KEGG" id="hch:HCH_00762"/>
<dbReference type="CDD" id="cd04332">
    <property type="entry name" value="YbaK_like"/>
    <property type="match status" value="1"/>
</dbReference>
<dbReference type="eggNOG" id="COG2606">
    <property type="taxonomic scope" value="Bacteria"/>
</dbReference>
<dbReference type="OrthoDB" id="9786549at2"/>
<dbReference type="RefSeq" id="WP_011394736.1">
    <property type="nucleotide sequence ID" value="NC_007645.1"/>
</dbReference>
<dbReference type="GO" id="GO:0002161">
    <property type="term" value="F:aminoacyl-tRNA deacylase activity"/>
    <property type="evidence" value="ECO:0007669"/>
    <property type="project" value="InterPro"/>
</dbReference>
<organism evidence="2 3">
    <name type="scientific">Hahella chejuensis (strain KCTC 2396)</name>
    <dbReference type="NCBI Taxonomy" id="349521"/>
    <lineage>
        <taxon>Bacteria</taxon>
        <taxon>Pseudomonadati</taxon>
        <taxon>Pseudomonadota</taxon>
        <taxon>Gammaproteobacteria</taxon>
        <taxon>Oceanospirillales</taxon>
        <taxon>Hahellaceae</taxon>
        <taxon>Hahella</taxon>
    </lineage>
</organism>
<evidence type="ECO:0000313" key="2">
    <source>
        <dbReference type="EMBL" id="ABC27659.1"/>
    </source>
</evidence>
<dbReference type="InterPro" id="IPR007214">
    <property type="entry name" value="YbaK/aa-tRNA-synth-assoc-dom"/>
</dbReference>
<dbReference type="SUPFAM" id="SSF55826">
    <property type="entry name" value="YbaK/ProRS associated domain"/>
    <property type="match status" value="1"/>
</dbReference>
<evidence type="ECO:0000313" key="3">
    <source>
        <dbReference type="Proteomes" id="UP000000238"/>
    </source>
</evidence>
<accession>Q2SNW5</accession>
<sequence>MPVQSLKNFLDGHQVRYVSIQHSPAYTAQEIAQSAHICGKMLAKTVIVMMDGKFAMAVMPATSRIRWDRFMRAMGTDFIELADEEDFKDHFAECEVGAIPPFGNLYGMSVYMDEHLRNNEEIAFSAGTHSEILRMSMSAYVELARPLIMNEGFVQPNSPPLQRVRQGRKRAHRHA</sequence>
<protein>
    <submittedName>
        <fullName evidence="2">Uncharacterized conserved protein</fullName>
    </submittedName>
</protein>
<dbReference type="STRING" id="349521.HCH_00762"/>
<proteinExistence type="predicted"/>
<gene>
    <name evidence="2" type="ordered locus">HCH_00762</name>
</gene>
<dbReference type="Gene3D" id="3.90.960.10">
    <property type="entry name" value="YbaK/aminoacyl-tRNA synthetase-associated domain"/>
    <property type="match status" value="1"/>
</dbReference>
<keyword evidence="3" id="KW-1185">Reference proteome</keyword>
<reference evidence="2 3" key="1">
    <citation type="journal article" date="2005" name="Nucleic Acids Res.">
        <title>Genomic blueprint of Hahella chejuensis, a marine microbe producing an algicidal agent.</title>
        <authorList>
            <person name="Jeong H."/>
            <person name="Yim J.H."/>
            <person name="Lee C."/>
            <person name="Choi S.-H."/>
            <person name="Park Y.K."/>
            <person name="Yoon S.H."/>
            <person name="Hur C.-G."/>
            <person name="Kang H.-Y."/>
            <person name="Kim D."/>
            <person name="Lee H.H."/>
            <person name="Park K.H."/>
            <person name="Park S.-H."/>
            <person name="Park H.-S."/>
            <person name="Lee H.K."/>
            <person name="Oh T.K."/>
            <person name="Kim J.F."/>
        </authorList>
    </citation>
    <scope>NUCLEOTIDE SEQUENCE [LARGE SCALE GENOMIC DNA]</scope>
    <source>
        <strain evidence="2 3">KCTC 2396</strain>
    </source>
</reference>
<dbReference type="Proteomes" id="UP000000238">
    <property type="component" value="Chromosome"/>
</dbReference>
<dbReference type="EMBL" id="CP000155">
    <property type="protein sequence ID" value="ABC27659.1"/>
    <property type="molecule type" value="Genomic_DNA"/>
</dbReference>
<feature type="domain" description="YbaK/aminoacyl-tRNA synthetase-associated" evidence="1">
    <location>
        <begin position="22"/>
        <end position="141"/>
    </location>
</feature>
<dbReference type="InterPro" id="IPR036754">
    <property type="entry name" value="YbaK/aa-tRNA-synt-asso_dom_sf"/>
</dbReference>
<dbReference type="AlphaFoldDB" id="Q2SNW5"/>